<proteinExistence type="predicted"/>
<protein>
    <submittedName>
        <fullName evidence="2">Uncharacterized protein</fullName>
    </submittedName>
</protein>
<organism evidence="2">
    <name type="scientific">viral metagenome</name>
    <dbReference type="NCBI Taxonomy" id="1070528"/>
    <lineage>
        <taxon>unclassified sequences</taxon>
        <taxon>metagenomes</taxon>
        <taxon>organismal metagenomes</taxon>
    </lineage>
</organism>
<feature type="region of interest" description="Disordered" evidence="1">
    <location>
        <begin position="1"/>
        <end position="23"/>
    </location>
</feature>
<name>A0A6H1ZTF5_9ZZZZ</name>
<dbReference type="EMBL" id="MT144216">
    <property type="protein sequence ID" value="QJA50759.1"/>
    <property type="molecule type" value="Genomic_DNA"/>
</dbReference>
<sequence>MIQYKRNYNTMPEEFKPTPLTPEQEEKADIIAQELLENLNKNTKDQPK</sequence>
<evidence type="ECO:0000256" key="1">
    <source>
        <dbReference type="SAM" id="MobiDB-lite"/>
    </source>
</evidence>
<reference evidence="2" key="1">
    <citation type="submission" date="2020-03" db="EMBL/GenBank/DDBJ databases">
        <title>The deep terrestrial virosphere.</title>
        <authorList>
            <person name="Holmfeldt K."/>
            <person name="Nilsson E."/>
            <person name="Simone D."/>
            <person name="Lopez-Fernandez M."/>
            <person name="Wu X."/>
            <person name="de Brujin I."/>
            <person name="Lundin D."/>
            <person name="Andersson A."/>
            <person name="Bertilsson S."/>
            <person name="Dopson M."/>
        </authorList>
    </citation>
    <scope>NUCLEOTIDE SEQUENCE</scope>
    <source>
        <strain evidence="4">MM415A00288</strain>
        <strain evidence="3">MM415B00628</strain>
        <strain evidence="2">TM448A01891</strain>
    </source>
</reference>
<evidence type="ECO:0000313" key="2">
    <source>
        <dbReference type="EMBL" id="QJA50759.1"/>
    </source>
</evidence>
<dbReference type="AlphaFoldDB" id="A0A6H1ZTF5"/>
<evidence type="ECO:0000313" key="4">
    <source>
        <dbReference type="EMBL" id="QJA83439.1"/>
    </source>
</evidence>
<accession>A0A6H1ZTF5</accession>
<dbReference type="EMBL" id="MT142510">
    <property type="protein sequence ID" value="QJA83439.1"/>
    <property type="molecule type" value="Genomic_DNA"/>
</dbReference>
<dbReference type="EMBL" id="MT141496">
    <property type="protein sequence ID" value="QJA63411.1"/>
    <property type="molecule type" value="Genomic_DNA"/>
</dbReference>
<gene>
    <name evidence="4" type="ORF">MM415A00288_0059</name>
    <name evidence="3" type="ORF">MM415B00628_0029</name>
    <name evidence="2" type="ORF">TM448A01891_0006</name>
</gene>
<evidence type="ECO:0000313" key="3">
    <source>
        <dbReference type="EMBL" id="QJA63411.1"/>
    </source>
</evidence>
<feature type="compositionally biased region" description="Polar residues" evidence="1">
    <location>
        <begin position="1"/>
        <end position="10"/>
    </location>
</feature>